<evidence type="ECO:0000256" key="1">
    <source>
        <dbReference type="SAM" id="MobiDB-lite"/>
    </source>
</evidence>
<evidence type="ECO:0000313" key="2">
    <source>
        <dbReference type="EMBL" id="EMD32014.1"/>
    </source>
</evidence>
<evidence type="ECO:0000313" key="3">
    <source>
        <dbReference type="Proteomes" id="UP000016930"/>
    </source>
</evidence>
<name>M2P9B7_CERS8</name>
<feature type="region of interest" description="Disordered" evidence="1">
    <location>
        <begin position="64"/>
        <end position="95"/>
    </location>
</feature>
<accession>M2P9B7</accession>
<dbReference type="HOGENOM" id="CLU_2372580_0_0_1"/>
<keyword evidence="3" id="KW-1185">Reference proteome</keyword>
<dbReference type="Proteomes" id="UP000016930">
    <property type="component" value="Unassembled WGS sequence"/>
</dbReference>
<gene>
    <name evidence="2" type="ORF">CERSUDRAFT_88330</name>
</gene>
<protein>
    <submittedName>
        <fullName evidence="2">Uncharacterized protein</fullName>
    </submittedName>
</protein>
<reference evidence="2 3" key="1">
    <citation type="journal article" date="2012" name="Proc. Natl. Acad. Sci. U.S.A.">
        <title>Comparative genomics of Ceriporiopsis subvermispora and Phanerochaete chrysosporium provide insight into selective ligninolysis.</title>
        <authorList>
            <person name="Fernandez-Fueyo E."/>
            <person name="Ruiz-Duenas F.J."/>
            <person name="Ferreira P."/>
            <person name="Floudas D."/>
            <person name="Hibbett D.S."/>
            <person name="Canessa P."/>
            <person name="Larrondo L.F."/>
            <person name="James T.Y."/>
            <person name="Seelenfreund D."/>
            <person name="Lobos S."/>
            <person name="Polanco R."/>
            <person name="Tello M."/>
            <person name="Honda Y."/>
            <person name="Watanabe T."/>
            <person name="Watanabe T."/>
            <person name="Ryu J.S."/>
            <person name="Kubicek C.P."/>
            <person name="Schmoll M."/>
            <person name="Gaskell J."/>
            <person name="Hammel K.E."/>
            <person name="St John F.J."/>
            <person name="Vanden Wymelenberg A."/>
            <person name="Sabat G."/>
            <person name="Splinter BonDurant S."/>
            <person name="Syed K."/>
            <person name="Yadav J.S."/>
            <person name="Doddapaneni H."/>
            <person name="Subramanian V."/>
            <person name="Lavin J.L."/>
            <person name="Oguiza J.A."/>
            <person name="Perez G."/>
            <person name="Pisabarro A.G."/>
            <person name="Ramirez L."/>
            <person name="Santoyo F."/>
            <person name="Master E."/>
            <person name="Coutinho P.M."/>
            <person name="Henrissat B."/>
            <person name="Lombard V."/>
            <person name="Magnuson J.K."/>
            <person name="Kuees U."/>
            <person name="Hori C."/>
            <person name="Igarashi K."/>
            <person name="Samejima M."/>
            <person name="Held B.W."/>
            <person name="Barry K.W."/>
            <person name="LaButti K.M."/>
            <person name="Lapidus A."/>
            <person name="Lindquist E.A."/>
            <person name="Lucas S.M."/>
            <person name="Riley R."/>
            <person name="Salamov A.A."/>
            <person name="Hoffmeister D."/>
            <person name="Schwenk D."/>
            <person name="Hadar Y."/>
            <person name="Yarden O."/>
            <person name="de Vries R.P."/>
            <person name="Wiebenga A."/>
            <person name="Stenlid J."/>
            <person name="Eastwood D."/>
            <person name="Grigoriev I.V."/>
            <person name="Berka R.M."/>
            <person name="Blanchette R.A."/>
            <person name="Kersten P."/>
            <person name="Martinez A.T."/>
            <person name="Vicuna R."/>
            <person name="Cullen D."/>
        </authorList>
    </citation>
    <scope>NUCLEOTIDE SEQUENCE [LARGE SCALE GENOMIC DNA]</scope>
    <source>
        <strain evidence="2 3">B</strain>
    </source>
</reference>
<dbReference type="AlphaFoldDB" id="M2P9B7"/>
<organism evidence="2 3">
    <name type="scientific">Ceriporiopsis subvermispora (strain B)</name>
    <name type="common">White-rot fungus</name>
    <name type="synonym">Gelatoporia subvermispora</name>
    <dbReference type="NCBI Taxonomy" id="914234"/>
    <lineage>
        <taxon>Eukaryota</taxon>
        <taxon>Fungi</taxon>
        <taxon>Dikarya</taxon>
        <taxon>Basidiomycota</taxon>
        <taxon>Agaricomycotina</taxon>
        <taxon>Agaricomycetes</taxon>
        <taxon>Polyporales</taxon>
        <taxon>Gelatoporiaceae</taxon>
        <taxon>Gelatoporia</taxon>
    </lineage>
</organism>
<proteinExistence type="predicted"/>
<feature type="compositionally biased region" description="Basic and acidic residues" evidence="1">
    <location>
        <begin position="81"/>
        <end position="95"/>
    </location>
</feature>
<dbReference type="EMBL" id="KB445813">
    <property type="protein sequence ID" value="EMD32014.1"/>
    <property type="molecule type" value="Genomic_DNA"/>
</dbReference>
<sequence>MDYQALLQRVERGDKQDALTTMLSSSCVPVVMLSYSSTNHHAALALPNKGIYDWGRRWRRSAMSINPDGNIGQSPEEETERGEATVGDKAEILRS</sequence>